<proteinExistence type="predicted"/>
<gene>
    <name evidence="1" type="ORF">BCR33DRAFT_796237</name>
</gene>
<dbReference type="Proteomes" id="UP000193642">
    <property type="component" value="Unassembled WGS sequence"/>
</dbReference>
<keyword evidence="2" id="KW-1185">Reference proteome</keyword>
<comment type="caution">
    <text evidence="1">The sequence shown here is derived from an EMBL/GenBank/DDBJ whole genome shotgun (WGS) entry which is preliminary data.</text>
</comment>
<name>A0A1Y2AMV2_9FUNG</name>
<sequence>MAQAIHQVLVQYNHWANEKLFGHLSSDLVKEKVTARYQELIRESLVELDGLTVAFLSFLGISSGTTNLTESTSIESVCAVILNSSGALLAHLAPTDTSSCQPITSESILSFTNKSTQIRGTISGFLCMCGLKPLALDALYIKPCKEVTDPLSRLAGSFRRYLPGSAPHPSLVAANFTRTVKNSSDGPGRRHYKPMRTRALYLHQHLKEKN</sequence>
<accession>A0A1Y2AMV2</accession>
<protein>
    <submittedName>
        <fullName evidence="1">Uncharacterized protein</fullName>
    </submittedName>
</protein>
<dbReference type="AlphaFoldDB" id="A0A1Y2AMV2"/>
<evidence type="ECO:0000313" key="2">
    <source>
        <dbReference type="Proteomes" id="UP000193642"/>
    </source>
</evidence>
<organism evidence="1 2">
    <name type="scientific">Rhizoclosmatium globosum</name>
    <dbReference type="NCBI Taxonomy" id="329046"/>
    <lineage>
        <taxon>Eukaryota</taxon>
        <taxon>Fungi</taxon>
        <taxon>Fungi incertae sedis</taxon>
        <taxon>Chytridiomycota</taxon>
        <taxon>Chytridiomycota incertae sedis</taxon>
        <taxon>Chytridiomycetes</taxon>
        <taxon>Chytridiales</taxon>
        <taxon>Chytriomycetaceae</taxon>
        <taxon>Rhizoclosmatium</taxon>
    </lineage>
</organism>
<evidence type="ECO:0000313" key="1">
    <source>
        <dbReference type="EMBL" id="ORY23881.1"/>
    </source>
</evidence>
<dbReference type="EMBL" id="MCGO01000154">
    <property type="protein sequence ID" value="ORY23881.1"/>
    <property type="molecule type" value="Genomic_DNA"/>
</dbReference>
<reference evidence="1 2" key="1">
    <citation type="submission" date="2016-07" db="EMBL/GenBank/DDBJ databases">
        <title>Pervasive Adenine N6-methylation of Active Genes in Fungi.</title>
        <authorList>
            <consortium name="DOE Joint Genome Institute"/>
            <person name="Mondo S.J."/>
            <person name="Dannebaum R.O."/>
            <person name="Kuo R.C."/>
            <person name="Labutti K."/>
            <person name="Haridas S."/>
            <person name="Kuo A."/>
            <person name="Salamov A."/>
            <person name="Ahrendt S.R."/>
            <person name="Lipzen A."/>
            <person name="Sullivan W."/>
            <person name="Andreopoulos W.B."/>
            <person name="Clum A."/>
            <person name="Lindquist E."/>
            <person name="Daum C."/>
            <person name="Ramamoorthy G.K."/>
            <person name="Gryganskyi A."/>
            <person name="Culley D."/>
            <person name="Magnuson J.K."/>
            <person name="James T.Y."/>
            <person name="O'Malley M.A."/>
            <person name="Stajich J.E."/>
            <person name="Spatafora J.W."/>
            <person name="Visel A."/>
            <person name="Grigoriev I.V."/>
        </authorList>
    </citation>
    <scope>NUCLEOTIDE SEQUENCE [LARGE SCALE GENOMIC DNA]</scope>
    <source>
        <strain evidence="1 2">JEL800</strain>
    </source>
</reference>